<reference evidence="3" key="1">
    <citation type="journal article" date="2020" name="bioRxiv">
        <title>A rank-normalized archaeal taxonomy based on genome phylogeny resolves widespread incomplete and uneven classifications.</title>
        <authorList>
            <person name="Rinke C."/>
            <person name="Chuvochina M."/>
            <person name="Mussig A.J."/>
            <person name="Chaumeil P.-A."/>
            <person name="Waite D.W."/>
            <person name="Whitman W.B."/>
            <person name="Parks D.H."/>
            <person name="Hugenholtz P."/>
        </authorList>
    </citation>
    <scope>NUCLEOTIDE SEQUENCE</scope>
    <source>
        <strain evidence="3">UBA8839</strain>
    </source>
</reference>
<protein>
    <submittedName>
        <fullName evidence="3">Type I-A CRISPR-associated protein Cas7/Csa2</fullName>
    </submittedName>
</protein>
<dbReference type="EMBL" id="DUJP01000018">
    <property type="protein sequence ID" value="HII46684.1"/>
    <property type="molecule type" value="Genomic_DNA"/>
</dbReference>
<dbReference type="Pfam" id="PF01905">
    <property type="entry name" value="DevR"/>
    <property type="match status" value="1"/>
</dbReference>
<evidence type="ECO:0000313" key="4">
    <source>
        <dbReference type="Proteomes" id="UP000651120"/>
    </source>
</evidence>
<dbReference type="InterPro" id="IPR002764">
    <property type="entry name" value="Cas7/Cst2/DevR_sub_I-a/Apern"/>
</dbReference>
<dbReference type="OMA" id="MIYYVET"/>
<evidence type="ECO:0000256" key="2">
    <source>
        <dbReference type="ARBA" id="ARBA00025626"/>
    </source>
</evidence>
<comment type="function">
    <text evidence="2">CRISPR (clustered regularly interspaced short palindromic repeat) is an adaptive immune system that provides protection against mobile genetic elements (viruses, transposable elements and conjugative plasmids). CRISPR clusters contain spacers, sequences complementary to antecedent mobile elements, and target invading nucleic acids. CRISPR clusters are transcribed and processed into CRISPR RNA (crRNA).</text>
</comment>
<dbReference type="NCBIfam" id="TIGR02583">
    <property type="entry name" value="DevR_archaea"/>
    <property type="match status" value="1"/>
</dbReference>
<dbReference type="NCBIfam" id="TIGR01875">
    <property type="entry name" value="cas_MJ0381"/>
    <property type="match status" value="1"/>
</dbReference>
<dbReference type="InterPro" id="IPR010154">
    <property type="entry name" value="CRISPR-assoc_Cas7/Cst2/DevR"/>
</dbReference>
<dbReference type="RefSeq" id="WP_011007101.1">
    <property type="nucleotide sequence ID" value="NZ_DUJP01000018.1"/>
</dbReference>
<accession>A0A832T2X8</accession>
<name>A0A832T2X8_9CREN</name>
<dbReference type="InterPro" id="IPR052681">
    <property type="entry name" value="CRISPR-Cas7/Cst2/DevR"/>
</dbReference>
<dbReference type="Proteomes" id="UP000651120">
    <property type="component" value="Unassembled WGS sequence"/>
</dbReference>
<evidence type="ECO:0000256" key="1">
    <source>
        <dbReference type="ARBA" id="ARBA00023118"/>
    </source>
</evidence>
<dbReference type="AlphaFoldDB" id="A0A832T2X8"/>
<dbReference type="PANTHER" id="PTHR37459">
    <property type="match status" value="1"/>
</dbReference>
<dbReference type="GeneID" id="1464847"/>
<organism evidence="3 4">
    <name type="scientific">Pyrobaculum aerophilum</name>
    <dbReference type="NCBI Taxonomy" id="13773"/>
    <lineage>
        <taxon>Archaea</taxon>
        <taxon>Thermoproteota</taxon>
        <taxon>Thermoprotei</taxon>
        <taxon>Thermoproteales</taxon>
        <taxon>Thermoproteaceae</taxon>
        <taxon>Pyrobaculum</taxon>
    </lineage>
</organism>
<dbReference type="GO" id="GO:0051607">
    <property type="term" value="P:defense response to virus"/>
    <property type="evidence" value="ECO:0007669"/>
    <property type="project" value="UniProtKB-KW"/>
</dbReference>
<gene>
    <name evidence="3" type="primary">cas7a</name>
    <name evidence="3" type="ORF">HA333_04325</name>
</gene>
<keyword evidence="1" id="KW-0051">Antiviral defense</keyword>
<evidence type="ECO:0000313" key="3">
    <source>
        <dbReference type="EMBL" id="HII46684.1"/>
    </source>
</evidence>
<proteinExistence type="predicted"/>
<dbReference type="CDD" id="cd09685">
    <property type="entry name" value="Cas7_I-A"/>
    <property type="match status" value="1"/>
</dbReference>
<comment type="caution">
    <text evidence="3">The sequence shown here is derived from an EMBL/GenBank/DDBJ whole genome shotgun (WGS) entry which is preliminary data.</text>
</comment>
<sequence>MVYVRVTARVEVQVSALSGLGAIGNYNQVATARILHNGALYEVPVITGNALKHWHAVYAVEAYQALGGNMLNELCKRGIGLRGFTVDSTLKNPKPVTDECEALKDFCNDLHGFLSPQEEKPVKRDSLVKISFAVPVLEEGNLKAVAKFAVQHNRVVPPTVNVKQKEGEGMMLFKQEYGTGLYAFALRMDLAHIGNPLFDECNAEFQSDERKRRAKASVLALLPLLTGAGSKQARALPIVAVREVLVAVSEKPMPNLIHAVYPDYCETSIDTVGAYLNGIGDTAKFYYYGGRCNADKVGNKINFKKVGSLHELIDAVINDVQSWIR</sequence>
<dbReference type="PANTHER" id="PTHR37459:SF1">
    <property type="entry name" value="CRISPR-ASSOCIATED PROTEIN CAS7_CST2_DEVR"/>
    <property type="match status" value="1"/>
</dbReference>